<feature type="compositionally biased region" description="Basic and acidic residues" evidence="1">
    <location>
        <begin position="35"/>
        <end position="53"/>
    </location>
</feature>
<evidence type="ECO:0000256" key="1">
    <source>
        <dbReference type="SAM" id="MobiDB-lite"/>
    </source>
</evidence>
<keyword evidence="2" id="KW-0472">Membrane</keyword>
<name>A0A2N9ELQ6_FAGSY</name>
<keyword evidence="2" id="KW-1133">Transmembrane helix</keyword>
<evidence type="ECO:0000313" key="3">
    <source>
        <dbReference type="EMBL" id="SPC75762.1"/>
    </source>
</evidence>
<feature type="transmembrane region" description="Helical" evidence="2">
    <location>
        <begin position="91"/>
        <end position="110"/>
    </location>
</feature>
<accession>A0A2N9ELQ6</accession>
<feature type="region of interest" description="Disordered" evidence="1">
    <location>
        <begin position="31"/>
        <end position="53"/>
    </location>
</feature>
<sequence>MTKGGGFLIRKEEKERWFLWEWETHKAICTARAPPKPEPRPSPQPRREGDTLRSVRPRREGDTLRLLGLLWLGFRWWWLGCGWVFGGGGWAVVGFSVVVVGLWLGFRWWWFFGGWACRRGLGLEVDFVGFGLEVDGGAVDSAWWLVTGIPFCKTQRHWPVPAVWSRRPFASRRDLSASRRGPLCLTPLAPLPRAGDPSASRRLPRLPHAGDSLPLVPVPSPIQIATGAVSYPDRNQRSPHWTRGSPPLPLAPRRLPSTPLPPISLSLFLSLSH</sequence>
<protein>
    <submittedName>
        <fullName evidence="3">Uncharacterized protein</fullName>
    </submittedName>
</protein>
<feature type="transmembrane region" description="Helical" evidence="2">
    <location>
        <begin position="66"/>
        <end position="85"/>
    </location>
</feature>
<proteinExistence type="predicted"/>
<evidence type="ECO:0000256" key="2">
    <source>
        <dbReference type="SAM" id="Phobius"/>
    </source>
</evidence>
<dbReference type="AlphaFoldDB" id="A0A2N9ELQ6"/>
<dbReference type="EMBL" id="OIVN01000180">
    <property type="protein sequence ID" value="SPC75762.1"/>
    <property type="molecule type" value="Genomic_DNA"/>
</dbReference>
<feature type="region of interest" description="Disordered" evidence="1">
    <location>
        <begin position="231"/>
        <end position="256"/>
    </location>
</feature>
<keyword evidence="2" id="KW-0812">Transmembrane</keyword>
<organism evidence="3">
    <name type="scientific">Fagus sylvatica</name>
    <name type="common">Beechnut</name>
    <dbReference type="NCBI Taxonomy" id="28930"/>
    <lineage>
        <taxon>Eukaryota</taxon>
        <taxon>Viridiplantae</taxon>
        <taxon>Streptophyta</taxon>
        <taxon>Embryophyta</taxon>
        <taxon>Tracheophyta</taxon>
        <taxon>Spermatophyta</taxon>
        <taxon>Magnoliopsida</taxon>
        <taxon>eudicotyledons</taxon>
        <taxon>Gunneridae</taxon>
        <taxon>Pentapetalae</taxon>
        <taxon>rosids</taxon>
        <taxon>fabids</taxon>
        <taxon>Fagales</taxon>
        <taxon>Fagaceae</taxon>
        <taxon>Fagus</taxon>
    </lineage>
</organism>
<gene>
    <name evidence="3" type="ORF">FSB_LOCUS3644</name>
</gene>
<reference evidence="3" key="1">
    <citation type="submission" date="2018-02" db="EMBL/GenBank/DDBJ databases">
        <authorList>
            <person name="Cohen D.B."/>
            <person name="Kent A.D."/>
        </authorList>
    </citation>
    <scope>NUCLEOTIDE SEQUENCE</scope>
</reference>